<feature type="transmembrane region" description="Helical" evidence="8">
    <location>
        <begin position="83"/>
        <end position="104"/>
    </location>
</feature>
<keyword evidence="7 8" id="KW-0472">Membrane</keyword>
<evidence type="ECO:0000256" key="7">
    <source>
        <dbReference type="ARBA" id="ARBA00023136"/>
    </source>
</evidence>
<dbReference type="RefSeq" id="WP_331373399.1">
    <property type="nucleotide sequence ID" value="NZ_CP133148.1"/>
</dbReference>
<dbReference type="Pfam" id="PF18967">
    <property type="entry name" value="PycTM"/>
    <property type="match status" value="1"/>
</dbReference>
<evidence type="ECO:0000256" key="2">
    <source>
        <dbReference type="ARBA" id="ARBA00022475"/>
    </source>
</evidence>
<feature type="transmembrane region" description="Helical" evidence="8">
    <location>
        <begin position="53"/>
        <end position="71"/>
    </location>
</feature>
<evidence type="ECO:0000256" key="4">
    <source>
        <dbReference type="ARBA" id="ARBA00022741"/>
    </source>
</evidence>
<comment type="subcellular location">
    <subcellularLocation>
        <location evidence="1">Cell membrane</location>
    </subcellularLocation>
</comment>
<evidence type="ECO:0000256" key="6">
    <source>
        <dbReference type="ARBA" id="ARBA00023118"/>
    </source>
</evidence>
<keyword evidence="11" id="KW-1185">Reference proteome</keyword>
<organism evidence="10 11">
    <name type="scientific">Sinorhizobium chiapasense</name>
    <dbReference type="NCBI Taxonomy" id="501572"/>
    <lineage>
        <taxon>Bacteria</taxon>
        <taxon>Pseudomonadati</taxon>
        <taxon>Pseudomonadota</taxon>
        <taxon>Alphaproteobacteria</taxon>
        <taxon>Hyphomicrobiales</taxon>
        <taxon>Rhizobiaceae</taxon>
        <taxon>Sinorhizobium/Ensifer group</taxon>
        <taxon>Sinorhizobium</taxon>
    </lineage>
</organism>
<protein>
    <recommendedName>
        <fullName evidence="9">Pycsar effector protein domain-containing protein</fullName>
    </recommendedName>
</protein>
<evidence type="ECO:0000256" key="1">
    <source>
        <dbReference type="ARBA" id="ARBA00004236"/>
    </source>
</evidence>
<dbReference type="EMBL" id="CP133148">
    <property type="protein sequence ID" value="WVT04216.1"/>
    <property type="molecule type" value="Genomic_DNA"/>
</dbReference>
<evidence type="ECO:0000259" key="9">
    <source>
        <dbReference type="Pfam" id="PF18967"/>
    </source>
</evidence>
<keyword evidence="6" id="KW-0051">Antiviral defense</keyword>
<dbReference type="Proteomes" id="UP001432360">
    <property type="component" value="Chromosome"/>
</dbReference>
<feature type="transmembrane region" description="Helical" evidence="8">
    <location>
        <begin position="174"/>
        <end position="191"/>
    </location>
</feature>
<keyword evidence="2" id="KW-1003">Cell membrane</keyword>
<keyword evidence="4" id="KW-0547">Nucleotide-binding</keyword>
<gene>
    <name evidence="10" type="ORF">RB548_02025</name>
</gene>
<evidence type="ECO:0000256" key="8">
    <source>
        <dbReference type="SAM" id="Phobius"/>
    </source>
</evidence>
<accession>A0ABZ2B9N9</accession>
<dbReference type="InterPro" id="IPR043760">
    <property type="entry name" value="PycTM_dom"/>
</dbReference>
<evidence type="ECO:0000313" key="10">
    <source>
        <dbReference type="EMBL" id="WVT04216.1"/>
    </source>
</evidence>
<sequence>MQETPSSVLDRFLRPDVALHPEPRENNRDYVDKMLLAALQEAQVTARSYDTKAQIVGAGYILALNLVLHFGDLLPTRAPLGPMFFAVVWGIVIMPILQFGQVLYPTRARADKQLVAKTSGGAEQRVYYVDPDLFTDLKDFVQQALRSDWTSVLAAELLKTSRVRIIKQARFRRGLMMAVISFVVLGGEQFARSLTIA</sequence>
<name>A0ABZ2B9N9_9HYPH</name>
<evidence type="ECO:0000256" key="5">
    <source>
        <dbReference type="ARBA" id="ARBA00022989"/>
    </source>
</evidence>
<feature type="domain" description="Pycsar effector protein" evidence="9">
    <location>
        <begin position="35"/>
        <end position="184"/>
    </location>
</feature>
<reference evidence="10" key="1">
    <citation type="submission" date="2023-08" db="EMBL/GenBank/DDBJ databases">
        <title>Complete genome sequence of Sinorhizobium chiapanecum ITTG S70 isolated from Acaciella angustissima nodules in Chiapas-Mexico.</title>
        <authorList>
            <person name="Rincon-Rosales R."/>
            <person name="Rogel M.A."/>
            <person name="Rincon-Medina C.I."/>
            <person name="Guerrero G."/>
            <person name="Manzano-Gomez L.A."/>
            <person name="Lopez-Lopez A."/>
            <person name="Rincon Molina F.A."/>
            <person name="Martinez-Romero E."/>
        </authorList>
    </citation>
    <scope>NUCLEOTIDE SEQUENCE</scope>
    <source>
        <strain evidence="10">ITTG S70</strain>
    </source>
</reference>
<evidence type="ECO:0000313" key="11">
    <source>
        <dbReference type="Proteomes" id="UP001432360"/>
    </source>
</evidence>
<keyword evidence="3 8" id="KW-0812">Transmembrane</keyword>
<keyword evidence="5 8" id="KW-1133">Transmembrane helix</keyword>
<evidence type="ECO:0000256" key="3">
    <source>
        <dbReference type="ARBA" id="ARBA00022692"/>
    </source>
</evidence>
<proteinExistence type="predicted"/>